<accession>A0AAW2ETG7</accession>
<evidence type="ECO:0000313" key="2">
    <source>
        <dbReference type="EMBL" id="KAL0105142.1"/>
    </source>
</evidence>
<dbReference type="EMBL" id="JADYXP020000019">
    <property type="protein sequence ID" value="KAL0105142.1"/>
    <property type="molecule type" value="Genomic_DNA"/>
</dbReference>
<keyword evidence="3" id="KW-1185">Reference proteome</keyword>
<gene>
    <name evidence="2" type="ORF">PUN28_016650</name>
</gene>
<feature type="region of interest" description="Disordered" evidence="1">
    <location>
        <begin position="1"/>
        <end position="24"/>
    </location>
</feature>
<reference evidence="2 3" key="1">
    <citation type="submission" date="2023-03" db="EMBL/GenBank/DDBJ databases">
        <title>High recombination rates correlate with genetic variation in Cardiocondyla obscurior ants.</title>
        <authorList>
            <person name="Errbii M."/>
        </authorList>
    </citation>
    <scope>NUCLEOTIDE SEQUENCE [LARGE SCALE GENOMIC DNA]</scope>
    <source>
        <strain evidence="2">Alpha-2009</strain>
        <tissue evidence="2">Whole body</tissue>
    </source>
</reference>
<sequence length="152" mass="17458">MHKLYARGEREITRGKRRAERKRREEIARGVPRRWREERERERVSCVCRIADALTVPRACVTSPCNPRAPLDRDRTPLSPASLPFSPAGLYVMSKCCEIIARKSEPPLAAHVFCCVLQRLLIFFDIDCVSSTTDLVLIRISLVEKRHILFVG</sequence>
<organism evidence="2 3">
    <name type="scientific">Cardiocondyla obscurior</name>
    <dbReference type="NCBI Taxonomy" id="286306"/>
    <lineage>
        <taxon>Eukaryota</taxon>
        <taxon>Metazoa</taxon>
        <taxon>Ecdysozoa</taxon>
        <taxon>Arthropoda</taxon>
        <taxon>Hexapoda</taxon>
        <taxon>Insecta</taxon>
        <taxon>Pterygota</taxon>
        <taxon>Neoptera</taxon>
        <taxon>Endopterygota</taxon>
        <taxon>Hymenoptera</taxon>
        <taxon>Apocrita</taxon>
        <taxon>Aculeata</taxon>
        <taxon>Formicoidea</taxon>
        <taxon>Formicidae</taxon>
        <taxon>Myrmicinae</taxon>
        <taxon>Cardiocondyla</taxon>
    </lineage>
</organism>
<evidence type="ECO:0000313" key="3">
    <source>
        <dbReference type="Proteomes" id="UP001430953"/>
    </source>
</evidence>
<evidence type="ECO:0000256" key="1">
    <source>
        <dbReference type="SAM" id="MobiDB-lite"/>
    </source>
</evidence>
<protein>
    <submittedName>
        <fullName evidence="2">Uncharacterized protein</fullName>
    </submittedName>
</protein>
<proteinExistence type="predicted"/>
<feature type="compositionally biased region" description="Basic and acidic residues" evidence="1">
    <location>
        <begin position="1"/>
        <end position="14"/>
    </location>
</feature>
<comment type="caution">
    <text evidence="2">The sequence shown here is derived from an EMBL/GenBank/DDBJ whole genome shotgun (WGS) entry which is preliminary data.</text>
</comment>
<dbReference type="Proteomes" id="UP001430953">
    <property type="component" value="Unassembled WGS sequence"/>
</dbReference>
<name>A0AAW2ETG7_9HYME</name>
<dbReference type="AlphaFoldDB" id="A0AAW2ETG7"/>